<dbReference type="Proteomes" id="UP001239782">
    <property type="component" value="Chromosome"/>
</dbReference>
<gene>
    <name evidence="2" type="ORF">Q9312_12920</name>
</gene>
<organism evidence="2 3">
    <name type="scientific">Pleionea litopenaei</name>
    <dbReference type="NCBI Taxonomy" id="3070815"/>
    <lineage>
        <taxon>Bacteria</taxon>
        <taxon>Pseudomonadati</taxon>
        <taxon>Pseudomonadota</taxon>
        <taxon>Gammaproteobacteria</taxon>
        <taxon>Oceanospirillales</taxon>
        <taxon>Pleioneaceae</taxon>
        <taxon>Pleionea</taxon>
    </lineage>
</organism>
<protein>
    <submittedName>
        <fullName evidence="2">Uncharacterized protein</fullName>
    </submittedName>
</protein>
<evidence type="ECO:0000313" key="3">
    <source>
        <dbReference type="Proteomes" id="UP001239782"/>
    </source>
</evidence>
<sequence length="66" mass="7361">MLYLIVGIVLGAAFHEFWTELFCSVKNKITQWTQSEQPQAPSAEQKAEAHEAEVVSETPQTEAKPS</sequence>
<reference evidence="2 3" key="1">
    <citation type="submission" date="2023-08" db="EMBL/GenBank/DDBJ databases">
        <title>Pleionea litopenaei sp. nov., isolated from stomach of juvenile Litopenaeus vannamei.</title>
        <authorList>
            <person name="Rho A.M."/>
            <person name="Hwang C.Y."/>
        </authorList>
    </citation>
    <scope>NUCLEOTIDE SEQUENCE [LARGE SCALE GENOMIC DNA]</scope>
    <source>
        <strain evidence="2 3">HL-JVS1</strain>
    </source>
</reference>
<dbReference type="AlphaFoldDB" id="A0AA51RR69"/>
<dbReference type="EMBL" id="CP133548">
    <property type="protein sequence ID" value="WMS86121.1"/>
    <property type="molecule type" value="Genomic_DNA"/>
</dbReference>
<dbReference type="RefSeq" id="WP_309201273.1">
    <property type="nucleotide sequence ID" value="NZ_CP133548.1"/>
</dbReference>
<feature type="region of interest" description="Disordered" evidence="1">
    <location>
        <begin position="34"/>
        <end position="66"/>
    </location>
</feature>
<keyword evidence="3" id="KW-1185">Reference proteome</keyword>
<feature type="compositionally biased region" description="Polar residues" evidence="1">
    <location>
        <begin position="57"/>
        <end position="66"/>
    </location>
</feature>
<dbReference type="KEGG" id="plei:Q9312_12920"/>
<accession>A0AA51RR69</accession>
<evidence type="ECO:0000313" key="2">
    <source>
        <dbReference type="EMBL" id="WMS86121.1"/>
    </source>
</evidence>
<name>A0AA51RR69_9GAMM</name>
<evidence type="ECO:0000256" key="1">
    <source>
        <dbReference type="SAM" id="MobiDB-lite"/>
    </source>
</evidence>
<proteinExistence type="predicted"/>